<evidence type="ECO:0000313" key="4">
    <source>
        <dbReference type="EMBL" id="TDP63517.1"/>
    </source>
</evidence>
<evidence type="ECO:0000313" key="5">
    <source>
        <dbReference type="Proteomes" id="UP000295361"/>
    </source>
</evidence>
<name>A0A4R6QK19_9BURK</name>
<feature type="transmembrane region" description="Helical" evidence="2">
    <location>
        <begin position="162"/>
        <end position="180"/>
    </location>
</feature>
<feature type="transmembrane region" description="Helical" evidence="2">
    <location>
        <begin position="192"/>
        <end position="215"/>
    </location>
</feature>
<keyword evidence="2" id="KW-0812">Transmembrane</keyword>
<dbReference type="SUPFAM" id="SSF49879">
    <property type="entry name" value="SMAD/FHA domain"/>
    <property type="match status" value="1"/>
</dbReference>
<feature type="transmembrane region" description="Helical" evidence="2">
    <location>
        <begin position="121"/>
        <end position="142"/>
    </location>
</feature>
<keyword evidence="2" id="KW-1133">Transmembrane helix</keyword>
<dbReference type="CDD" id="cd00060">
    <property type="entry name" value="FHA"/>
    <property type="match status" value="1"/>
</dbReference>
<dbReference type="OrthoDB" id="5762105at2"/>
<accession>A0A4R6QK19</accession>
<dbReference type="PROSITE" id="PS50006">
    <property type="entry name" value="FHA_DOMAIN"/>
    <property type="match status" value="1"/>
</dbReference>
<gene>
    <name evidence="4" type="ORF">DES47_105524</name>
</gene>
<reference evidence="4 5" key="1">
    <citation type="submission" date="2019-03" db="EMBL/GenBank/DDBJ databases">
        <title>Genomic Encyclopedia of Type Strains, Phase IV (KMG-IV): sequencing the most valuable type-strain genomes for metagenomic binning, comparative biology and taxonomic classification.</title>
        <authorList>
            <person name="Goeker M."/>
        </authorList>
    </citation>
    <scope>NUCLEOTIDE SEQUENCE [LARGE SCALE GENOMIC DNA]</scope>
    <source>
        <strain evidence="4 5">DSM 16998</strain>
    </source>
</reference>
<dbReference type="EMBL" id="SNXS01000005">
    <property type="protein sequence ID" value="TDP63517.1"/>
    <property type="molecule type" value="Genomic_DNA"/>
</dbReference>
<dbReference type="AlphaFoldDB" id="A0A4R6QK19"/>
<evidence type="ECO:0000256" key="2">
    <source>
        <dbReference type="SAM" id="Phobius"/>
    </source>
</evidence>
<dbReference type="InParanoid" id="A0A4R6QK19"/>
<evidence type="ECO:0000256" key="1">
    <source>
        <dbReference type="SAM" id="MobiDB-lite"/>
    </source>
</evidence>
<sequence>MEKLGVLELLDRDGSVRQYVDIQRWPLRIGRDLQSDLVLDDVHVAPEHAQISLLRAEEGGGPDRIELTVGQTVNGVQAQGRQLNSGDALLLNSGDEWQLGRSRLRLRLAGAELAPEQPLQAVASTSAWMLTLALLAALLWVAGESYVGSEPDGFWSSYVKDGFTVLVGLAVWAALWALVTKLFQHRLEFWRHVWLATVAGLTVSVASFVLALLAYATSIEALGRLGGLLSSLVLSALIYGHLLVVQPRKGKTLRWFAGGMCALMLASSLGLNWYRFERLHPELYLTYLFPPALRVSPSASVDQFLDDAKRLQPALERKAKEPVSGFSNAAVPEEES</sequence>
<dbReference type="Pfam" id="PF00498">
    <property type="entry name" value="FHA"/>
    <property type="match status" value="1"/>
</dbReference>
<dbReference type="InterPro" id="IPR000253">
    <property type="entry name" value="FHA_dom"/>
</dbReference>
<feature type="region of interest" description="Disordered" evidence="1">
    <location>
        <begin position="316"/>
        <end position="336"/>
    </location>
</feature>
<keyword evidence="5" id="KW-1185">Reference proteome</keyword>
<keyword evidence="2" id="KW-0472">Membrane</keyword>
<dbReference type="Proteomes" id="UP000295361">
    <property type="component" value="Unassembled WGS sequence"/>
</dbReference>
<dbReference type="Gene3D" id="2.60.200.20">
    <property type="match status" value="1"/>
</dbReference>
<feature type="transmembrane region" description="Helical" evidence="2">
    <location>
        <begin position="255"/>
        <end position="274"/>
    </location>
</feature>
<organism evidence="4 5">
    <name type="scientific">Roseateles toxinivorans</name>
    <dbReference type="NCBI Taxonomy" id="270368"/>
    <lineage>
        <taxon>Bacteria</taxon>
        <taxon>Pseudomonadati</taxon>
        <taxon>Pseudomonadota</taxon>
        <taxon>Betaproteobacteria</taxon>
        <taxon>Burkholderiales</taxon>
        <taxon>Sphaerotilaceae</taxon>
        <taxon>Roseateles</taxon>
    </lineage>
</organism>
<comment type="caution">
    <text evidence="4">The sequence shown here is derived from an EMBL/GenBank/DDBJ whole genome shotgun (WGS) entry which is preliminary data.</text>
</comment>
<evidence type="ECO:0000259" key="3">
    <source>
        <dbReference type="PROSITE" id="PS50006"/>
    </source>
</evidence>
<dbReference type="InterPro" id="IPR008984">
    <property type="entry name" value="SMAD_FHA_dom_sf"/>
</dbReference>
<proteinExistence type="predicted"/>
<feature type="domain" description="FHA" evidence="3">
    <location>
        <begin position="27"/>
        <end position="83"/>
    </location>
</feature>
<protein>
    <submittedName>
        <fullName evidence="4">FHA domain protein</fullName>
    </submittedName>
</protein>
<feature type="transmembrane region" description="Helical" evidence="2">
    <location>
        <begin position="221"/>
        <end position="243"/>
    </location>
</feature>
<dbReference type="RefSeq" id="WP_133702674.1">
    <property type="nucleotide sequence ID" value="NZ_SNXS01000005.1"/>
</dbReference>